<comment type="caution">
    <text evidence="1">Lacks conserved residue(s) required for the propagation of feature annotation.</text>
</comment>
<dbReference type="GO" id="GO:0005886">
    <property type="term" value="C:plasma membrane"/>
    <property type="evidence" value="ECO:0007669"/>
    <property type="project" value="TreeGrafter"/>
</dbReference>
<evidence type="ECO:0000256" key="1">
    <source>
        <dbReference type="PROSITE-ProRule" id="PRU00076"/>
    </source>
</evidence>
<keyword evidence="1" id="KW-0245">EGF-like domain</keyword>
<dbReference type="Proteomes" id="UP000695023">
    <property type="component" value="Unplaced"/>
</dbReference>
<dbReference type="RefSeq" id="XP_005755991.1">
    <property type="nucleotide sequence ID" value="XM_005755934.1"/>
</dbReference>
<dbReference type="Gene3D" id="2.10.25.10">
    <property type="entry name" value="Laminin"/>
    <property type="match status" value="1"/>
</dbReference>
<feature type="disulfide bond" evidence="1">
    <location>
        <begin position="61"/>
        <end position="70"/>
    </location>
</feature>
<name>A0A9Y3SB40_9CICH</name>
<dbReference type="InterPro" id="IPR000742">
    <property type="entry name" value="EGF"/>
</dbReference>
<feature type="disulfide bond" evidence="1">
    <location>
        <begin position="39"/>
        <end position="49"/>
    </location>
</feature>
<keyword evidence="3" id="KW-1185">Reference proteome</keyword>
<dbReference type="SMART" id="SM00181">
    <property type="entry name" value="EGF"/>
    <property type="match status" value="2"/>
</dbReference>
<dbReference type="InterPro" id="IPR051221">
    <property type="entry name" value="LDLR-related"/>
</dbReference>
<dbReference type="GO" id="GO:0005041">
    <property type="term" value="F:low-density lipoprotein particle receptor activity"/>
    <property type="evidence" value="ECO:0007669"/>
    <property type="project" value="TreeGrafter"/>
</dbReference>
<dbReference type="GeneID" id="102208335"/>
<evidence type="ECO:0000313" key="4">
    <source>
        <dbReference type="RefSeq" id="XP_005755991.1"/>
    </source>
</evidence>
<evidence type="ECO:0000313" key="3">
    <source>
        <dbReference type="Proteomes" id="UP000695023"/>
    </source>
</evidence>
<dbReference type="SUPFAM" id="SSF57196">
    <property type="entry name" value="EGF/Laminin"/>
    <property type="match status" value="1"/>
</dbReference>
<sequence length="110" mass="11942">MSCDFMCLLNPTGARCTCPEGKVLVNGTCNDVNVSGELCRPPCENGGRCLANEKGDWRCYCWPDFSGERCEVNHCTDYCLNGGTCMGSPLGTSVLSKTLYCMIPLDDSHV</sequence>
<gene>
    <name evidence="4" type="primary">LOC102208335</name>
</gene>
<dbReference type="PROSITE" id="PS00022">
    <property type="entry name" value="EGF_1"/>
    <property type="match status" value="1"/>
</dbReference>
<feature type="domain" description="EGF-like" evidence="2">
    <location>
        <begin position="35"/>
        <end position="71"/>
    </location>
</feature>
<accession>A0A9Y3SB40</accession>
<dbReference type="PANTHER" id="PTHR22722:SF5">
    <property type="entry name" value="LOW-DENSITY LIPOPROTEIN RECEPTOR-RELATED PROTEIN 1B"/>
    <property type="match status" value="1"/>
</dbReference>
<protein>
    <submittedName>
        <fullName evidence="4">Low-density lipoprotein receptor-related protein 1B-like</fullName>
    </submittedName>
</protein>
<evidence type="ECO:0000259" key="2">
    <source>
        <dbReference type="PROSITE" id="PS50026"/>
    </source>
</evidence>
<dbReference type="AlphaFoldDB" id="A0A9Y3SB40"/>
<dbReference type="GO" id="GO:0043235">
    <property type="term" value="C:receptor complex"/>
    <property type="evidence" value="ECO:0007669"/>
    <property type="project" value="TreeGrafter"/>
</dbReference>
<dbReference type="PROSITE" id="PS50026">
    <property type="entry name" value="EGF_3"/>
    <property type="match status" value="1"/>
</dbReference>
<dbReference type="PANTHER" id="PTHR22722">
    <property type="entry name" value="LOW-DENSITY LIPOPROTEIN RECEPTOR-RELATED PROTEIN 2-RELATED"/>
    <property type="match status" value="1"/>
</dbReference>
<reference evidence="4" key="1">
    <citation type="submission" date="2025-08" db="UniProtKB">
        <authorList>
            <consortium name="RefSeq"/>
        </authorList>
    </citation>
    <scope>IDENTIFICATION</scope>
</reference>
<organism evidence="3 4">
    <name type="scientific">Pundamilia nyererei</name>
    <dbReference type="NCBI Taxonomy" id="303518"/>
    <lineage>
        <taxon>Eukaryota</taxon>
        <taxon>Metazoa</taxon>
        <taxon>Chordata</taxon>
        <taxon>Craniata</taxon>
        <taxon>Vertebrata</taxon>
        <taxon>Euteleostomi</taxon>
        <taxon>Actinopterygii</taxon>
        <taxon>Neopterygii</taxon>
        <taxon>Teleostei</taxon>
        <taxon>Neoteleostei</taxon>
        <taxon>Acanthomorphata</taxon>
        <taxon>Ovalentaria</taxon>
        <taxon>Cichlomorphae</taxon>
        <taxon>Cichliformes</taxon>
        <taxon>Cichlidae</taxon>
        <taxon>African cichlids</taxon>
        <taxon>Pseudocrenilabrinae</taxon>
        <taxon>Haplochromini</taxon>
        <taxon>Pundamilia</taxon>
    </lineage>
</organism>
<keyword evidence="1" id="KW-1015">Disulfide bond</keyword>
<proteinExistence type="predicted"/>